<feature type="domain" description="ABM" evidence="1">
    <location>
        <begin position="33"/>
        <end position="85"/>
    </location>
</feature>
<dbReference type="InterPro" id="IPR007138">
    <property type="entry name" value="ABM_dom"/>
</dbReference>
<dbReference type="Gene3D" id="3.30.70.100">
    <property type="match status" value="1"/>
</dbReference>
<sequence>MMTTPCTEIAIFPLASGTDAMNPTSVGGEALVRSTKTTAAQDGFQRMMYSVYQEDPSIMVHIVDWVDASAHVKFETAPYFAEFMKAYDDILFGGPCAVFYVDFALAAGTTNESKLDGPITELVLCYSSVTDATRERQTHFNEGVRTAFEGLSEPDPTPKNLAYGWCTQDSVETFREGKGEEKVWVAVVVWGSEEEFARAREQDTIRKSLPSINGLDLDVKLWRLVSKRV</sequence>
<keyword evidence="3" id="KW-1185">Reference proteome</keyword>
<dbReference type="Pfam" id="PF03992">
    <property type="entry name" value="ABM"/>
    <property type="match status" value="1"/>
</dbReference>
<organism evidence="2 3">
    <name type="scientific">Tothia fuscella</name>
    <dbReference type="NCBI Taxonomy" id="1048955"/>
    <lineage>
        <taxon>Eukaryota</taxon>
        <taxon>Fungi</taxon>
        <taxon>Dikarya</taxon>
        <taxon>Ascomycota</taxon>
        <taxon>Pezizomycotina</taxon>
        <taxon>Dothideomycetes</taxon>
        <taxon>Pleosporomycetidae</taxon>
        <taxon>Venturiales</taxon>
        <taxon>Cylindrosympodiaceae</taxon>
        <taxon>Tothia</taxon>
    </lineage>
</organism>
<dbReference type="OrthoDB" id="3830579at2759"/>
<evidence type="ECO:0000259" key="1">
    <source>
        <dbReference type="Pfam" id="PF03992"/>
    </source>
</evidence>
<evidence type="ECO:0000313" key="3">
    <source>
        <dbReference type="Proteomes" id="UP000800235"/>
    </source>
</evidence>
<dbReference type="Proteomes" id="UP000800235">
    <property type="component" value="Unassembled WGS sequence"/>
</dbReference>
<accession>A0A9P4NGJ0</accession>
<comment type="caution">
    <text evidence="2">The sequence shown here is derived from an EMBL/GenBank/DDBJ whole genome shotgun (WGS) entry which is preliminary data.</text>
</comment>
<name>A0A9P4NGJ0_9PEZI</name>
<dbReference type="EMBL" id="MU007107">
    <property type="protein sequence ID" value="KAF2420710.1"/>
    <property type="molecule type" value="Genomic_DNA"/>
</dbReference>
<proteinExistence type="predicted"/>
<reference evidence="2" key="1">
    <citation type="journal article" date="2020" name="Stud. Mycol.">
        <title>101 Dothideomycetes genomes: a test case for predicting lifestyles and emergence of pathogens.</title>
        <authorList>
            <person name="Haridas S."/>
            <person name="Albert R."/>
            <person name="Binder M."/>
            <person name="Bloem J."/>
            <person name="Labutti K."/>
            <person name="Salamov A."/>
            <person name="Andreopoulos B."/>
            <person name="Baker S."/>
            <person name="Barry K."/>
            <person name="Bills G."/>
            <person name="Bluhm B."/>
            <person name="Cannon C."/>
            <person name="Castanera R."/>
            <person name="Culley D."/>
            <person name="Daum C."/>
            <person name="Ezra D."/>
            <person name="Gonzalez J."/>
            <person name="Henrissat B."/>
            <person name="Kuo A."/>
            <person name="Liang C."/>
            <person name="Lipzen A."/>
            <person name="Lutzoni F."/>
            <person name="Magnuson J."/>
            <person name="Mondo S."/>
            <person name="Nolan M."/>
            <person name="Ohm R."/>
            <person name="Pangilinan J."/>
            <person name="Park H.-J."/>
            <person name="Ramirez L."/>
            <person name="Alfaro M."/>
            <person name="Sun H."/>
            <person name="Tritt A."/>
            <person name="Yoshinaga Y."/>
            <person name="Zwiers L.-H."/>
            <person name="Turgeon B."/>
            <person name="Goodwin S."/>
            <person name="Spatafora J."/>
            <person name="Crous P."/>
            <person name="Grigoriev I."/>
        </authorList>
    </citation>
    <scope>NUCLEOTIDE SEQUENCE</scope>
    <source>
        <strain evidence="2">CBS 130266</strain>
    </source>
</reference>
<dbReference type="SUPFAM" id="SSF54909">
    <property type="entry name" value="Dimeric alpha+beta barrel"/>
    <property type="match status" value="1"/>
</dbReference>
<dbReference type="AlphaFoldDB" id="A0A9P4NGJ0"/>
<protein>
    <recommendedName>
        <fullName evidence="1">ABM domain-containing protein</fullName>
    </recommendedName>
</protein>
<evidence type="ECO:0000313" key="2">
    <source>
        <dbReference type="EMBL" id="KAF2420710.1"/>
    </source>
</evidence>
<gene>
    <name evidence="2" type="ORF">EJ08DRAFT_738512</name>
</gene>
<dbReference type="InterPro" id="IPR011008">
    <property type="entry name" value="Dimeric_a/b-barrel"/>
</dbReference>